<proteinExistence type="predicted"/>
<feature type="region of interest" description="Disordered" evidence="1">
    <location>
        <begin position="131"/>
        <end position="152"/>
    </location>
</feature>
<evidence type="ECO:0000313" key="2">
    <source>
        <dbReference type="EMBL" id="KDQ05792.1"/>
    </source>
</evidence>
<dbReference type="Proteomes" id="UP000027195">
    <property type="component" value="Unassembled WGS sequence"/>
</dbReference>
<evidence type="ECO:0000313" key="3">
    <source>
        <dbReference type="Proteomes" id="UP000027195"/>
    </source>
</evidence>
<evidence type="ECO:0000256" key="1">
    <source>
        <dbReference type="SAM" id="MobiDB-lite"/>
    </source>
</evidence>
<gene>
    <name evidence="2" type="ORF">BOTBODRAFT_60870</name>
</gene>
<reference evidence="3" key="1">
    <citation type="journal article" date="2014" name="Proc. Natl. Acad. Sci. U.S.A.">
        <title>Extensive sampling of basidiomycete genomes demonstrates inadequacy of the white-rot/brown-rot paradigm for wood decay fungi.</title>
        <authorList>
            <person name="Riley R."/>
            <person name="Salamov A.A."/>
            <person name="Brown D.W."/>
            <person name="Nagy L.G."/>
            <person name="Floudas D."/>
            <person name="Held B.W."/>
            <person name="Levasseur A."/>
            <person name="Lombard V."/>
            <person name="Morin E."/>
            <person name="Otillar R."/>
            <person name="Lindquist E.A."/>
            <person name="Sun H."/>
            <person name="LaButti K.M."/>
            <person name="Schmutz J."/>
            <person name="Jabbour D."/>
            <person name="Luo H."/>
            <person name="Baker S.E."/>
            <person name="Pisabarro A.G."/>
            <person name="Walton J.D."/>
            <person name="Blanchette R.A."/>
            <person name="Henrissat B."/>
            <person name="Martin F."/>
            <person name="Cullen D."/>
            <person name="Hibbett D.S."/>
            <person name="Grigoriev I.V."/>
        </authorList>
    </citation>
    <scope>NUCLEOTIDE SEQUENCE [LARGE SCALE GENOMIC DNA]</scope>
    <source>
        <strain evidence="3">FD-172 SS1</strain>
    </source>
</reference>
<dbReference type="EMBL" id="KL198187">
    <property type="protein sequence ID" value="KDQ05792.1"/>
    <property type="molecule type" value="Genomic_DNA"/>
</dbReference>
<organism evidence="2 3">
    <name type="scientific">Botryobasidium botryosum (strain FD-172 SS1)</name>
    <dbReference type="NCBI Taxonomy" id="930990"/>
    <lineage>
        <taxon>Eukaryota</taxon>
        <taxon>Fungi</taxon>
        <taxon>Dikarya</taxon>
        <taxon>Basidiomycota</taxon>
        <taxon>Agaricomycotina</taxon>
        <taxon>Agaricomycetes</taxon>
        <taxon>Cantharellales</taxon>
        <taxon>Botryobasidiaceae</taxon>
        <taxon>Botryobasidium</taxon>
    </lineage>
</organism>
<dbReference type="HOGENOM" id="CLU_1085821_0_0_1"/>
<dbReference type="AlphaFoldDB" id="A0A067M1R6"/>
<sequence length="256" mass="28340">MACEEHERQRREADPYLIARFRQAYAKEVEMKHCRKTVLHPPVWCPSTRWGCFPGNIVLPPPICIPPISAVQPSINVIQVPYSCASFNSAPTLTTSTNPFYKFLSLPPPALLNITGPAVQRFPSSPIAAIAPSSPSSAQPRPSALAAPPAGSKHPVAISSVLTKAAELERQERNKILRSTIFEQLSTTCVSDNPTHVLQNDVSTCFFILLIIRLFIFHESLDVSALYTTYRSSLHSPFHPLVAFSHIFLFPRQGVQ</sequence>
<protein>
    <submittedName>
        <fullName evidence="2">Uncharacterized protein</fullName>
    </submittedName>
</protein>
<accession>A0A067M1R6</accession>
<dbReference type="InParanoid" id="A0A067M1R6"/>
<name>A0A067M1R6_BOTB1</name>
<keyword evidence="3" id="KW-1185">Reference proteome</keyword>